<dbReference type="Gene3D" id="3.30.460.10">
    <property type="entry name" value="Beta Polymerase, domain 2"/>
    <property type="match status" value="1"/>
</dbReference>
<dbReference type="Proteomes" id="UP001519654">
    <property type="component" value="Unassembled WGS sequence"/>
</dbReference>
<gene>
    <name evidence="2" type="ORF">KOI35_16755</name>
</gene>
<protein>
    <submittedName>
        <fullName evidence="2">Nucleotidyltransferase domain-containing protein</fullName>
    </submittedName>
</protein>
<dbReference type="SUPFAM" id="SSF81301">
    <property type="entry name" value="Nucleotidyltransferase"/>
    <property type="match status" value="1"/>
</dbReference>
<evidence type="ECO:0000313" key="2">
    <source>
        <dbReference type="EMBL" id="MBU2665155.1"/>
    </source>
</evidence>
<comment type="caution">
    <text evidence="2">The sequence shown here is derived from an EMBL/GenBank/DDBJ whole genome shotgun (WGS) entry which is preliminary data.</text>
</comment>
<feature type="domain" description="Polymerase nucleotidyl transferase" evidence="1">
    <location>
        <begin position="13"/>
        <end position="49"/>
    </location>
</feature>
<dbReference type="InterPro" id="IPR002934">
    <property type="entry name" value="Polymerase_NTP_transf_dom"/>
</dbReference>
<evidence type="ECO:0000313" key="3">
    <source>
        <dbReference type="Proteomes" id="UP001519654"/>
    </source>
</evidence>
<accession>A0ABS5YNW7</accession>
<evidence type="ECO:0000259" key="1">
    <source>
        <dbReference type="Pfam" id="PF01909"/>
    </source>
</evidence>
<dbReference type="CDD" id="cd05403">
    <property type="entry name" value="NT_KNTase_like"/>
    <property type="match status" value="1"/>
</dbReference>
<proteinExistence type="predicted"/>
<dbReference type="InterPro" id="IPR043519">
    <property type="entry name" value="NT_sf"/>
</dbReference>
<reference evidence="2 3" key="1">
    <citation type="submission" date="2021-06" db="EMBL/GenBank/DDBJ databases">
        <title>Actinoplanes lichenicola sp. nov., and Actinoplanes ovalisporus sp. nov., isolated from lichen in Thailand.</title>
        <authorList>
            <person name="Saeng-In P."/>
            <person name="Kanchanasin P."/>
            <person name="Yuki M."/>
            <person name="Kudo T."/>
            <person name="Ohkuma M."/>
            <person name="Phongsopitanun W."/>
            <person name="Tanasupawat S."/>
        </authorList>
    </citation>
    <scope>NUCLEOTIDE SEQUENCE [LARGE SCALE GENOMIC DNA]</scope>
    <source>
        <strain evidence="2 3">NBRC 110975</strain>
    </source>
</reference>
<sequence>MTGHIKIATGIAEITGARSVILHGSLAAGGFRPGHSDIDLLVVPGHPLRDDQIQDLVSLVRRESLGEATGLDLHVVTAGIARSPTRTPPLDLHIGRYVNDFEISERVPADPDLPTELSMARAGGRALLGPPPADVIGPVPAGWIVDRGRHWLRTWQQQTDDLDHLTFMTETACRIWHFAVTNSHCSKPAAVAWARERNAPDDLPQLLARVLSEIR</sequence>
<dbReference type="Pfam" id="PF01909">
    <property type="entry name" value="NTP_transf_2"/>
    <property type="match status" value="1"/>
</dbReference>
<dbReference type="EMBL" id="JAHKKG010000005">
    <property type="protein sequence ID" value="MBU2665155.1"/>
    <property type="molecule type" value="Genomic_DNA"/>
</dbReference>
<keyword evidence="3" id="KW-1185">Reference proteome</keyword>
<organism evidence="2 3">
    <name type="scientific">Paractinoplanes bogorensis</name>
    <dbReference type="NCBI Taxonomy" id="1610840"/>
    <lineage>
        <taxon>Bacteria</taxon>
        <taxon>Bacillati</taxon>
        <taxon>Actinomycetota</taxon>
        <taxon>Actinomycetes</taxon>
        <taxon>Micromonosporales</taxon>
        <taxon>Micromonosporaceae</taxon>
        <taxon>Paractinoplanes</taxon>
    </lineage>
</organism>
<name>A0ABS5YNW7_9ACTN</name>
<dbReference type="RefSeq" id="WP_215788387.1">
    <property type="nucleotide sequence ID" value="NZ_JAHKKG010000005.1"/>
</dbReference>